<dbReference type="SUPFAM" id="SSF49562">
    <property type="entry name" value="C2 domain (Calcium/lipid-binding domain, CaLB)"/>
    <property type="match status" value="1"/>
</dbReference>
<evidence type="ECO:0000256" key="5">
    <source>
        <dbReference type="ARBA" id="ARBA00022927"/>
    </source>
</evidence>
<feature type="non-terminal residue" evidence="9">
    <location>
        <position position="891"/>
    </location>
</feature>
<feature type="compositionally biased region" description="Low complexity" evidence="6">
    <location>
        <begin position="728"/>
        <end position="741"/>
    </location>
</feature>
<dbReference type="GO" id="GO:0055037">
    <property type="term" value="C:recycling endosome"/>
    <property type="evidence" value="ECO:0007669"/>
    <property type="project" value="UniProtKB-SubCell"/>
</dbReference>
<dbReference type="GO" id="GO:0031267">
    <property type="term" value="F:small GTPase binding"/>
    <property type="evidence" value="ECO:0007669"/>
    <property type="project" value="InterPro"/>
</dbReference>
<feature type="compositionally biased region" description="Polar residues" evidence="6">
    <location>
        <begin position="529"/>
        <end position="538"/>
    </location>
</feature>
<feature type="compositionally biased region" description="Basic residues" evidence="6">
    <location>
        <begin position="192"/>
        <end position="201"/>
    </location>
</feature>
<feature type="region of interest" description="Disordered" evidence="6">
    <location>
        <begin position="275"/>
        <end position="777"/>
    </location>
</feature>
<evidence type="ECO:0000256" key="3">
    <source>
        <dbReference type="ARBA" id="ARBA00022553"/>
    </source>
</evidence>
<evidence type="ECO:0000259" key="7">
    <source>
        <dbReference type="PROSITE" id="PS50004"/>
    </source>
</evidence>
<dbReference type="Gene3D" id="1.20.5.2440">
    <property type="match status" value="1"/>
</dbReference>
<feature type="compositionally biased region" description="Polar residues" evidence="6">
    <location>
        <begin position="455"/>
        <end position="465"/>
    </location>
</feature>
<proteinExistence type="predicted"/>
<feature type="compositionally biased region" description="Low complexity" evidence="6">
    <location>
        <begin position="603"/>
        <end position="615"/>
    </location>
</feature>
<protein>
    <recommendedName>
        <fullName evidence="11">Rab11 family-interacting protein 1</fullName>
    </recommendedName>
</protein>
<reference evidence="9 10" key="1">
    <citation type="submission" date="2024-05" db="EMBL/GenBank/DDBJ databases">
        <authorList>
            <person name="Wallberg A."/>
        </authorList>
    </citation>
    <scope>NUCLEOTIDE SEQUENCE [LARGE SCALE GENOMIC DNA]</scope>
</reference>
<dbReference type="InterPro" id="IPR000008">
    <property type="entry name" value="C2_dom"/>
</dbReference>
<evidence type="ECO:0008006" key="11">
    <source>
        <dbReference type="Google" id="ProtNLM"/>
    </source>
</evidence>
<evidence type="ECO:0000259" key="8">
    <source>
        <dbReference type="PROSITE" id="PS51511"/>
    </source>
</evidence>
<dbReference type="PROSITE" id="PS51511">
    <property type="entry name" value="FIP_RBD"/>
    <property type="match status" value="1"/>
</dbReference>
<evidence type="ECO:0000313" key="9">
    <source>
        <dbReference type="EMBL" id="CAL4066343.1"/>
    </source>
</evidence>
<dbReference type="Gene3D" id="2.60.40.150">
    <property type="entry name" value="C2 domain"/>
    <property type="match status" value="1"/>
</dbReference>
<feature type="compositionally biased region" description="Low complexity" evidence="6">
    <location>
        <begin position="319"/>
        <end position="346"/>
    </location>
</feature>
<dbReference type="InterPro" id="IPR037245">
    <property type="entry name" value="FIP-RBD_C_sf"/>
</dbReference>
<feature type="compositionally biased region" description="Low complexity" evidence="6">
    <location>
        <begin position="624"/>
        <end position="646"/>
    </location>
</feature>
<keyword evidence="2" id="KW-0813">Transport</keyword>
<accession>A0AAV2Q075</accession>
<keyword evidence="3" id="KW-0597">Phosphoprotein</keyword>
<comment type="caution">
    <text evidence="9">The sequence shown here is derived from an EMBL/GenBank/DDBJ whole genome shotgun (WGS) entry which is preliminary data.</text>
</comment>
<keyword evidence="5" id="KW-0653">Protein transport</keyword>
<feature type="compositionally biased region" description="Basic and acidic residues" evidence="6">
    <location>
        <begin position="742"/>
        <end position="755"/>
    </location>
</feature>
<dbReference type="GO" id="GO:0015031">
    <property type="term" value="P:protein transport"/>
    <property type="evidence" value="ECO:0007669"/>
    <property type="project" value="UniProtKB-KW"/>
</dbReference>
<dbReference type="Pfam" id="PF09457">
    <property type="entry name" value="RBD-FIP"/>
    <property type="match status" value="1"/>
</dbReference>
<evidence type="ECO:0000256" key="6">
    <source>
        <dbReference type="SAM" id="MobiDB-lite"/>
    </source>
</evidence>
<feature type="compositionally biased region" description="Basic and acidic residues" evidence="6">
    <location>
        <begin position="212"/>
        <end position="222"/>
    </location>
</feature>
<dbReference type="InterPro" id="IPR019018">
    <property type="entry name" value="Rab-bd_FIP-RBD"/>
</dbReference>
<dbReference type="InterPro" id="IPR035892">
    <property type="entry name" value="C2_domain_sf"/>
</dbReference>
<feature type="domain" description="FIP-RBD" evidence="8">
    <location>
        <begin position="816"/>
        <end position="878"/>
    </location>
</feature>
<dbReference type="FunFam" id="2.60.40.150:FF:000151">
    <property type="entry name" value="Rab11 family-interacting protein 1"/>
    <property type="match status" value="1"/>
</dbReference>
<dbReference type="AlphaFoldDB" id="A0AAV2Q075"/>
<gene>
    <name evidence="9" type="ORF">MNOR_LOCUS5590</name>
</gene>
<dbReference type="InterPro" id="IPR037789">
    <property type="entry name" value="FIP_classI"/>
</dbReference>
<feature type="compositionally biased region" description="Polar residues" evidence="6">
    <location>
        <begin position="347"/>
        <end position="382"/>
    </location>
</feature>
<keyword evidence="10" id="KW-1185">Reference proteome</keyword>
<evidence type="ECO:0000256" key="2">
    <source>
        <dbReference type="ARBA" id="ARBA00022448"/>
    </source>
</evidence>
<dbReference type="SUPFAM" id="SSF144270">
    <property type="entry name" value="Eferin C-derminal domain-like"/>
    <property type="match status" value="1"/>
</dbReference>
<organism evidence="9 10">
    <name type="scientific">Meganyctiphanes norvegica</name>
    <name type="common">Northern krill</name>
    <name type="synonym">Thysanopoda norvegica</name>
    <dbReference type="NCBI Taxonomy" id="48144"/>
    <lineage>
        <taxon>Eukaryota</taxon>
        <taxon>Metazoa</taxon>
        <taxon>Ecdysozoa</taxon>
        <taxon>Arthropoda</taxon>
        <taxon>Crustacea</taxon>
        <taxon>Multicrustacea</taxon>
        <taxon>Malacostraca</taxon>
        <taxon>Eumalacostraca</taxon>
        <taxon>Eucarida</taxon>
        <taxon>Euphausiacea</taxon>
        <taxon>Euphausiidae</taxon>
        <taxon>Meganyctiphanes</taxon>
    </lineage>
</organism>
<comment type="subcellular location">
    <subcellularLocation>
        <location evidence="1">Recycling endosome</location>
    </subcellularLocation>
</comment>
<feature type="region of interest" description="Disordered" evidence="6">
    <location>
        <begin position="184"/>
        <end position="232"/>
    </location>
</feature>
<dbReference type="PANTHER" id="PTHR15746">
    <property type="entry name" value="RAB11-RELATED"/>
    <property type="match status" value="1"/>
</dbReference>
<dbReference type="PANTHER" id="PTHR15746:SF23">
    <property type="entry name" value="RAB11 INTERACTING PROTEIN, ISOFORM A"/>
    <property type="match status" value="1"/>
</dbReference>
<dbReference type="SMART" id="SM00239">
    <property type="entry name" value="C2"/>
    <property type="match status" value="1"/>
</dbReference>
<evidence type="ECO:0000256" key="1">
    <source>
        <dbReference type="ARBA" id="ARBA00004172"/>
    </source>
</evidence>
<dbReference type="Pfam" id="PF00168">
    <property type="entry name" value="C2"/>
    <property type="match status" value="1"/>
</dbReference>
<dbReference type="GO" id="GO:0045055">
    <property type="term" value="P:regulated exocytosis"/>
    <property type="evidence" value="ECO:0007669"/>
    <property type="project" value="TreeGrafter"/>
</dbReference>
<feature type="compositionally biased region" description="Polar residues" evidence="6">
    <location>
        <begin position="556"/>
        <end position="566"/>
    </location>
</feature>
<feature type="compositionally biased region" description="Polar residues" evidence="6">
    <location>
        <begin position="647"/>
        <end position="657"/>
    </location>
</feature>
<name>A0AAV2Q075_MEGNR</name>
<dbReference type="Proteomes" id="UP001497623">
    <property type="component" value="Unassembled WGS sequence"/>
</dbReference>
<feature type="domain" description="C2" evidence="7">
    <location>
        <begin position="1"/>
        <end position="108"/>
    </location>
</feature>
<feature type="compositionally biased region" description="Basic residues" evidence="6">
    <location>
        <begin position="419"/>
        <end position="428"/>
    </location>
</feature>
<evidence type="ECO:0000313" key="10">
    <source>
        <dbReference type="Proteomes" id="UP001497623"/>
    </source>
</evidence>
<keyword evidence="4" id="KW-0967">Endosome</keyword>
<evidence type="ECO:0000256" key="4">
    <source>
        <dbReference type="ARBA" id="ARBA00022753"/>
    </source>
</evidence>
<feature type="compositionally biased region" description="Polar residues" evidence="6">
    <location>
        <begin position="688"/>
        <end position="700"/>
    </location>
</feature>
<dbReference type="EMBL" id="CAXKWB010002176">
    <property type="protein sequence ID" value="CAL4066343.1"/>
    <property type="molecule type" value="Genomic_DNA"/>
</dbReference>
<sequence>MGKPTLVVRLKVQKARGLLYKGKHETNDCFVVISLGKDKFQTSIKEKASGPVEWREECELSIPSHGNTAALGLTVFHRNALGLDEFLGQIQVPLSEFDVYERPRSRWYRLKGKPEKDKKKGEKERGEIEAKVAFTVKSGSLSDVSKKDIKKAGSITSLKNLGGSLMSLGSKEKQSIKSFAKSVSHKIDKIAKPSRKKSGRKSSRDSQGFPEELQRSRQHAGDADPGVISDSDEDFGYEEVILNKTRSLVSPYCTISSLSHGSSLAQEHRRIIEEHGTNLSVFPNEHKPPPKPLRIGEVAEVSSPEPGQDSPITPHRRSSTTSTTQVTQPSPLPPLSNTLTFNNLTPINPQLSSTTSPLNSYNNSTTSTRGGSVTPPTASSPDSALAPSETGSGAGFKDSGSHSSQDEDDILPPIMVRRNSSRRGIHRSPVKDIPKMAPPRPEPPKTSVDEVETAFKSNEYSTLASTAPIVTIDSSEAPPTSPPAIPTIFIKEATPEPCYKVDSSPDLSEPSHRKNSTPPARPPVPKSVTAKTVPQSSPEPAPRTVSAPKAEPNSPPANEQVFQPTNEPVLPQAVTAKTKIIESQPSGNEEIFPFDERPPSPTTPTYTNSTPITPTSAPPYNPFHNSSNNNNHSSSTPNTNTTPTSTRGSSIASTPPRVSNVGYASGGIAARPSAAVTRSGSLHEKPTSPASSPFTSQSPPTDEWERKLYGRNHAMVGSVENVGRSDSRSSLNTSRSSSTLDITKDDASRFPEIKPLKLGKKSHEDGDESDGKKRKGKGDGLKINFWKLVGRSNLAEEDSRFVEGGNDRLPNPPQRHSRLPQEIHDKFAGKSREDLMELIVTLQSTVDKQARHARDLEDYIDDLLLRVMEQTPQILQAPVTPSKKMKVFGAH</sequence>
<dbReference type="PROSITE" id="PS50004">
    <property type="entry name" value="C2"/>
    <property type="match status" value="1"/>
</dbReference>